<dbReference type="EC" id="3.5.3.11" evidence="5"/>
<dbReference type="InterPro" id="IPR006035">
    <property type="entry name" value="Ureohydrolase"/>
</dbReference>
<dbReference type="NCBIfam" id="TIGR01230">
    <property type="entry name" value="agmatinase"/>
    <property type="match status" value="1"/>
</dbReference>
<proteinExistence type="inferred from homology"/>
<dbReference type="InterPro" id="IPR023696">
    <property type="entry name" value="Ureohydrolase_dom_sf"/>
</dbReference>
<dbReference type="Pfam" id="PF00491">
    <property type="entry name" value="Arginase"/>
    <property type="match status" value="1"/>
</dbReference>
<gene>
    <name evidence="5" type="primary">speB</name>
    <name evidence="5" type="ORF">KO481_37510</name>
</gene>
<evidence type="ECO:0000313" key="6">
    <source>
        <dbReference type="Proteomes" id="UP000733379"/>
    </source>
</evidence>
<evidence type="ECO:0000256" key="3">
    <source>
        <dbReference type="ARBA" id="ARBA00022801"/>
    </source>
</evidence>
<dbReference type="Gene3D" id="3.40.800.10">
    <property type="entry name" value="Ureohydrolase domain"/>
    <property type="match status" value="1"/>
</dbReference>
<dbReference type="PIRSF" id="PIRSF036979">
    <property type="entry name" value="Arginase"/>
    <property type="match status" value="1"/>
</dbReference>
<accession>A0ABS6BA82</accession>
<dbReference type="EMBL" id="JAHKNI010000019">
    <property type="protein sequence ID" value="MBU3067206.1"/>
    <property type="molecule type" value="Genomic_DNA"/>
</dbReference>
<dbReference type="PANTHER" id="PTHR11358:SF26">
    <property type="entry name" value="GUANIDINO ACID HYDROLASE, MITOCHONDRIAL"/>
    <property type="match status" value="1"/>
</dbReference>
<dbReference type="Proteomes" id="UP000733379">
    <property type="component" value="Unassembled WGS sequence"/>
</dbReference>
<evidence type="ECO:0000256" key="1">
    <source>
        <dbReference type="ARBA" id="ARBA00009227"/>
    </source>
</evidence>
<keyword evidence="2" id="KW-0479">Metal-binding</keyword>
<protein>
    <submittedName>
        <fullName evidence="5">Agmatinase</fullName>
        <ecNumber evidence="5">3.5.3.11</ecNumber>
    </submittedName>
</protein>
<dbReference type="PANTHER" id="PTHR11358">
    <property type="entry name" value="ARGINASE/AGMATINASE"/>
    <property type="match status" value="1"/>
</dbReference>
<organism evidence="5 6">
    <name type="scientific">Nocardia albiluteola</name>
    <dbReference type="NCBI Taxonomy" id="2842303"/>
    <lineage>
        <taxon>Bacteria</taxon>
        <taxon>Bacillati</taxon>
        <taxon>Actinomycetota</taxon>
        <taxon>Actinomycetes</taxon>
        <taxon>Mycobacteriales</taxon>
        <taxon>Nocardiaceae</taxon>
        <taxon>Nocardia</taxon>
    </lineage>
</organism>
<evidence type="ECO:0000256" key="4">
    <source>
        <dbReference type="RuleBase" id="RU003684"/>
    </source>
</evidence>
<evidence type="ECO:0000256" key="2">
    <source>
        <dbReference type="ARBA" id="ARBA00022723"/>
    </source>
</evidence>
<sequence length="338" mass="36166">MNQPKNHLIGAVQATQVPRYAGKGTFARIADIHEVSDYDIAILGAPFDGGTSYRPGARFGPLAVRQAARALRPGYHVELGVAPLEEVQVVDAGDITVTPYDIAEACKQIEDHAREILRGGDRRIVSIGGDHTIALPNLRALHAKHGPVALLHFDAHLDTWDTYFNAPVTHGTIFRRAFEEGLLIEDHSIHVGIRGPIYDQVDLNDDARMGFRIIRAGDLDVMGVEAAVDVVRRRIGDAPVYVSIDIDVLDPAFAPGTGTPEAGGLTSRELLRMLRQLTGLNIVGADVVEVAPAYDHAEITCVAAATLVFDLVSLMVSGSAAKAVAAATESPEVSATPR</sequence>
<dbReference type="RefSeq" id="WP_215923283.1">
    <property type="nucleotide sequence ID" value="NZ_JAHKNI010000019.1"/>
</dbReference>
<keyword evidence="6" id="KW-1185">Reference proteome</keyword>
<dbReference type="PRINTS" id="PR00116">
    <property type="entry name" value="ARGINASE"/>
</dbReference>
<dbReference type="CDD" id="cd11592">
    <property type="entry name" value="Agmatinase_PAH"/>
    <property type="match status" value="1"/>
</dbReference>
<dbReference type="InterPro" id="IPR020855">
    <property type="entry name" value="Ureohydrolase_Mn_BS"/>
</dbReference>
<keyword evidence="3 4" id="KW-0378">Hydrolase</keyword>
<reference evidence="5 6" key="1">
    <citation type="submission" date="2021-06" db="EMBL/GenBank/DDBJ databases">
        <title>Actinomycetes sequencing.</title>
        <authorList>
            <person name="Shan Q."/>
        </authorList>
    </citation>
    <scope>NUCLEOTIDE SEQUENCE [LARGE SCALE GENOMIC DNA]</scope>
    <source>
        <strain evidence="5 6">NEAU-G5</strain>
    </source>
</reference>
<dbReference type="InterPro" id="IPR005925">
    <property type="entry name" value="Agmatinase-rel"/>
</dbReference>
<dbReference type="GO" id="GO:0008783">
    <property type="term" value="F:agmatinase activity"/>
    <property type="evidence" value="ECO:0007669"/>
    <property type="project" value="UniProtKB-EC"/>
</dbReference>
<comment type="caution">
    <text evidence="5">The sequence shown here is derived from an EMBL/GenBank/DDBJ whole genome shotgun (WGS) entry which is preliminary data.</text>
</comment>
<dbReference type="PROSITE" id="PS01053">
    <property type="entry name" value="ARGINASE_1"/>
    <property type="match status" value="1"/>
</dbReference>
<dbReference type="SUPFAM" id="SSF52768">
    <property type="entry name" value="Arginase/deacetylase"/>
    <property type="match status" value="1"/>
</dbReference>
<name>A0ABS6BA82_9NOCA</name>
<comment type="similarity">
    <text evidence="1">Belongs to the arginase family. Agmatinase subfamily.</text>
</comment>
<dbReference type="PROSITE" id="PS51409">
    <property type="entry name" value="ARGINASE_2"/>
    <property type="match status" value="1"/>
</dbReference>
<evidence type="ECO:0000313" key="5">
    <source>
        <dbReference type="EMBL" id="MBU3067206.1"/>
    </source>
</evidence>
<dbReference type="NCBIfam" id="NF002564">
    <property type="entry name" value="PRK02190.1"/>
    <property type="match status" value="1"/>
</dbReference>